<keyword evidence="1" id="KW-1133">Transmembrane helix</keyword>
<keyword evidence="2" id="KW-0804">Transcription</keyword>
<proteinExistence type="predicted"/>
<reference evidence="2" key="2">
    <citation type="submission" date="2019-11" db="EMBL/GenBank/DDBJ databases">
        <title>Whole genome comparisons of Staphylococcus agnetis isolates from cattle and chickens.</title>
        <authorList>
            <person name="Rhoads D."/>
            <person name="Shwani A."/>
            <person name="Adkins P."/>
            <person name="Calcutt M."/>
            <person name="Middleton J."/>
        </authorList>
    </citation>
    <scope>NUCLEOTIDE SEQUENCE</scope>
    <source>
        <strain evidence="2">1387</strain>
    </source>
</reference>
<evidence type="ECO:0000313" key="5">
    <source>
        <dbReference type="Proteomes" id="UP000646308"/>
    </source>
</evidence>
<comment type="caution">
    <text evidence="2">The sequence shown here is derived from an EMBL/GenBank/DDBJ whole genome shotgun (WGS) entry which is preliminary data.</text>
</comment>
<dbReference type="OrthoDB" id="2404021at2"/>
<dbReference type="EMBL" id="WMFL01000072">
    <property type="protein sequence ID" value="NJI02355.1"/>
    <property type="molecule type" value="Genomic_DNA"/>
</dbReference>
<protein>
    <submittedName>
        <fullName evidence="2">DNA-directed RNA polymerase subunit beta</fullName>
    </submittedName>
</protein>
<organism evidence="2 5">
    <name type="scientific">Staphylococcus agnetis</name>
    <dbReference type="NCBI Taxonomy" id="985762"/>
    <lineage>
        <taxon>Bacteria</taxon>
        <taxon>Bacillati</taxon>
        <taxon>Bacillota</taxon>
        <taxon>Bacilli</taxon>
        <taxon>Bacillales</taxon>
        <taxon>Staphylococcaceae</taxon>
        <taxon>Staphylococcus</taxon>
    </lineage>
</organism>
<dbReference type="Proteomes" id="UP000646308">
    <property type="component" value="Unassembled WGS sequence"/>
</dbReference>
<dbReference type="Proteomes" id="UP000195208">
    <property type="component" value="Unassembled WGS sequence"/>
</dbReference>
<dbReference type="EMBL" id="NEFX01000015">
    <property type="protein sequence ID" value="OTW30760.1"/>
    <property type="molecule type" value="Genomic_DNA"/>
</dbReference>
<evidence type="ECO:0000313" key="4">
    <source>
        <dbReference type="Proteomes" id="UP000195208"/>
    </source>
</evidence>
<evidence type="ECO:0000313" key="3">
    <source>
        <dbReference type="EMBL" id="OTW30760.1"/>
    </source>
</evidence>
<name>A0A242VEG8_9STAP</name>
<dbReference type="AlphaFoldDB" id="A0A242VEG8"/>
<evidence type="ECO:0000256" key="1">
    <source>
        <dbReference type="SAM" id="Phobius"/>
    </source>
</evidence>
<feature type="transmembrane region" description="Helical" evidence="1">
    <location>
        <begin position="21"/>
        <end position="42"/>
    </location>
</feature>
<dbReference type="GO" id="GO:0000428">
    <property type="term" value="C:DNA-directed RNA polymerase complex"/>
    <property type="evidence" value="ECO:0007669"/>
    <property type="project" value="UniProtKB-KW"/>
</dbReference>
<sequence length="67" mass="7632">MRKNNLSSVWINIQKSVSIQLTLFILIAVVLFFIGLMIGFLINQDNILNALNPHFWENFRALIGGNS</sequence>
<reference evidence="3 4" key="1">
    <citation type="submission" date="2017-04" db="EMBL/GenBank/DDBJ databases">
        <title>Staphylococcus agnetis, a potential pathogen in the broiler production.</title>
        <authorList>
            <person name="Poulsen L."/>
        </authorList>
    </citation>
    <scope>NUCLEOTIDE SEQUENCE [LARGE SCALE GENOMIC DNA]</scope>
    <source>
        <strain evidence="3 4">723_310714_2_2_spleen</strain>
    </source>
</reference>
<keyword evidence="2" id="KW-0240">DNA-directed RNA polymerase</keyword>
<accession>A0A242VEG8</accession>
<keyword evidence="1" id="KW-0472">Membrane</keyword>
<gene>
    <name evidence="3" type="ORF">B9M88_08325</name>
    <name evidence="2" type="ORF">GLV84_05910</name>
</gene>
<dbReference type="KEGG" id="sagq:EP23_06285"/>
<keyword evidence="4" id="KW-1185">Reference proteome</keyword>
<keyword evidence="1" id="KW-0812">Transmembrane</keyword>
<evidence type="ECO:0000313" key="2">
    <source>
        <dbReference type="EMBL" id="NJI02355.1"/>
    </source>
</evidence>